<feature type="transmembrane region" description="Helical" evidence="10">
    <location>
        <begin position="151"/>
        <end position="169"/>
    </location>
</feature>
<comment type="catalytic activity">
    <reaction evidence="10">
        <text>a very-long-chain acyl-CoA + malonyl-CoA + H(+) = a very-long-chain 3-oxoacyl-CoA + CO2 + CoA</text>
        <dbReference type="Rhea" id="RHEA:32727"/>
        <dbReference type="ChEBI" id="CHEBI:15378"/>
        <dbReference type="ChEBI" id="CHEBI:16526"/>
        <dbReference type="ChEBI" id="CHEBI:57287"/>
        <dbReference type="ChEBI" id="CHEBI:57384"/>
        <dbReference type="ChEBI" id="CHEBI:90725"/>
        <dbReference type="ChEBI" id="CHEBI:90736"/>
        <dbReference type="EC" id="2.3.1.199"/>
    </reaction>
</comment>
<dbReference type="Pfam" id="PF01151">
    <property type="entry name" value="ELO"/>
    <property type="match status" value="2"/>
</dbReference>
<feature type="transmembrane region" description="Helical" evidence="10">
    <location>
        <begin position="176"/>
        <end position="194"/>
    </location>
</feature>
<keyword evidence="6 10" id="KW-1133">Transmembrane helix</keyword>
<evidence type="ECO:0000256" key="6">
    <source>
        <dbReference type="ARBA" id="ARBA00022989"/>
    </source>
</evidence>
<evidence type="ECO:0000256" key="4">
    <source>
        <dbReference type="ARBA" id="ARBA00022692"/>
    </source>
</evidence>
<dbReference type="STRING" id="104452.A0A0L7KZ16"/>
<dbReference type="GO" id="GO:0034625">
    <property type="term" value="P:fatty acid elongation, monounsaturated fatty acid"/>
    <property type="evidence" value="ECO:0007669"/>
    <property type="project" value="TreeGrafter"/>
</dbReference>
<dbReference type="GO" id="GO:0009922">
    <property type="term" value="F:fatty acid elongase activity"/>
    <property type="evidence" value="ECO:0007669"/>
    <property type="project" value="UniProtKB-EC"/>
</dbReference>
<comment type="similarity">
    <text evidence="10">Belongs to the ELO family.</text>
</comment>
<dbReference type="Proteomes" id="UP000037510">
    <property type="component" value="Unassembled WGS sequence"/>
</dbReference>
<evidence type="ECO:0000256" key="10">
    <source>
        <dbReference type="RuleBase" id="RU361115"/>
    </source>
</evidence>
<keyword evidence="12" id="KW-1185">Reference proteome</keyword>
<dbReference type="PANTHER" id="PTHR11157:SF28">
    <property type="entry name" value="ELONGATION OF VERY LONG CHAIN FATTY ACIDS PROTEIN"/>
    <property type="match status" value="1"/>
</dbReference>
<comment type="subcellular location">
    <subcellularLocation>
        <location evidence="1">Membrane</location>
        <topology evidence="1">Multi-pass membrane protein</topology>
    </subcellularLocation>
</comment>
<dbReference type="GO" id="GO:0005789">
    <property type="term" value="C:endoplasmic reticulum membrane"/>
    <property type="evidence" value="ECO:0007669"/>
    <property type="project" value="TreeGrafter"/>
</dbReference>
<organism evidence="11 12">
    <name type="scientific">Operophtera brumata</name>
    <name type="common">Winter moth</name>
    <name type="synonym">Phalaena brumata</name>
    <dbReference type="NCBI Taxonomy" id="104452"/>
    <lineage>
        <taxon>Eukaryota</taxon>
        <taxon>Metazoa</taxon>
        <taxon>Ecdysozoa</taxon>
        <taxon>Arthropoda</taxon>
        <taxon>Hexapoda</taxon>
        <taxon>Insecta</taxon>
        <taxon>Pterygota</taxon>
        <taxon>Neoptera</taxon>
        <taxon>Endopterygota</taxon>
        <taxon>Lepidoptera</taxon>
        <taxon>Glossata</taxon>
        <taxon>Ditrysia</taxon>
        <taxon>Geometroidea</taxon>
        <taxon>Geometridae</taxon>
        <taxon>Larentiinae</taxon>
        <taxon>Operophtera</taxon>
    </lineage>
</organism>
<dbReference type="InterPro" id="IPR002076">
    <property type="entry name" value="ELO_fam"/>
</dbReference>
<gene>
    <name evidence="11" type="ORF">OBRU01_17238</name>
</gene>
<dbReference type="GO" id="GO:0019367">
    <property type="term" value="P:fatty acid elongation, saturated fatty acid"/>
    <property type="evidence" value="ECO:0007669"/>
    <property type="project" value="TreeGrafter"/>
</dbReference>
<evidence type="ECO:0000256" key="8">
    <source>
        <dbReference type="ARBA" id="ARBA00023136"/>
    </source>
</evidence>
<comment type="caution">
    <text evidence="11">The sequence shown here is derived from an EMBL/GenBank/DDBJ whole genome shotgun (WGS) entry which is preliminary data.</text>
</comment>
<dbReference type="GO" id="GO:0030148">
    <property type="term" value="P:sphingolipid biosynthetic process"/>
    <property type="evidence" value="ECO:0007669"/>
    <property type="project" value="TreeGrafter"/>
</dbReference>
<keyword evidence="7 10" id="KW-0443">Lipid metabolism</keyword>
<dbReference type="GO" id="GO:0034626">
    <property type="term" value="P:fatty acid elongation, polyunsaturated fatty acid"/>
    <property type="evidence" value="ECO:0007669"/>
    <property type="project" value="TreeGrafter"/>
</dbReference>
<proteinExistence type="inferred from homology"/>
<accession>A0A0L7KZ16</accession>
<feature type="transmembrane region" description="Helical" evidence="10">
    <location>
        <begin position="23"/>
        <end position="40"/>
    </location>
</feature>
<keyword evidence="8 10" id="KW-0472">Membrane</keyword>
<dbReference type="EMBL" id="JTDY01004244">
    <property type="protein sequence ID" value="KOB68395.1"/>
    <property type="molecule type" value="Genomic_DNA"/>
</dbReference>
<dbReference type="PANTHER" id="PTHR11157">
    <property type="entry name" value="FATTY ACID ACYL TRANSFERASE-RELATED"/>
    <property type="match status" value="1"/>
</dbReference>
<reference evidence="11 12" key="1">
    <citation type="journal article" date="2015" name="Genome Biol. Evol.">
        <title>The genome of winter moth (Operophtera brumata) provides a genomic perspective on sexual dimorphism and phenology.</title>
        <authorList>
            <person name="Derks M.F."/>
            <person name="Smit S."/>
            <person name="Salis L."/>
            <person name="Schijlen E."/>
            <person name="Bossers A."/>
            <person name="Mateman C."/>
            <person name="Pijl A.S."/>
            <person name="de Ridder D."/>
            <person name="Groenen M.A."/>
            <person name="Visser M.E."/>
            <person name="Megens H.J."/>
        </authorList>
    </citation>
    <scope>NUCLEOTIDE SEQUENCE [LARGE SCALE GENOMIC DNA]</scope>
    <source>
        <strain evidence="11">WM2013NL</strain>
        <tissue evidence="11">Head and thorax</tissue>
    </source>
</reference>
<evidence type="ECO:0000313" key="12">
    <source>
        <dbReference type="Proteomes" id="UP000037510"/>
    </source>
</evidence>
<keyword evidence="9 10" id="KW-0275">Fatty acid biosynthesis</keyword>
<keyword evidence="2 10" id="KW-0444">Lipid biosynthesis</keyword>
<keyword evidence="3 10" id="KW-0808">Transferase</keyword>
<evidence type="ECO:0000256" key="9">
    <source>
        <dbReference type="ARBA" id="ARBA00023160"/>
    </source>
</evidence>
<sequence>MESLQNVWRGYHYVISDLAESPGPILTILASYLFFCAYAGPNYMKDRKPYQLKSVIAAYNLIQVLFSIFITYRKNNQVSFLHLYHHTLMPLLSWFGRSIHCRGFDQRIHPHPYVRILLRVRTRPTVPEIQFCIVLYLNVIGLFAQNCNYPKYLNVFVIFNCLAFLYMFGKFYIKSYIQFCIVLYLNVIGLFAQNCNYPKYLNVFVIFNCMAFLYMFGKFYIKSYVSKKSKKESQRTEEIKKVS</sequence>
<evidence type="ECO:0000256" key="2">
    <source>
        <dbReference type="ARBA" id="ARBA00022516"/>
    </source>
</evidence>
<feature type="transmembrane region" description="Helical" evidence="10">
    <location>
        <begin position="52"/>
        <end position="72"/>
    </location>
</feature>
<evidence type="ECO:0000256" key="5">
    <source>
        <dbReference type="ARBA" id="ARBA00022832"/>
    </source>
</evidence>
<evidence type="ECO:0000313" key="11">
    <source>
        <dbReference type="EMBL" id="KOB68395.1"/>
    </source>
</evidence>
<evidence type="ECO:0000256" key="7">
    <source>
        <dbReference type="ARBA" id="ARBA00023098"/>
    </source>
</evidence>
<name>A0A0L7KZ16_OPEBR</name>
<dbReference type="AlphaFoldDB" id="A0A0L7KZ16"/>
<dbReference type="GO" id="GO:0042761">
    <property type="term" value="P:very long-chain fatty acid biosynthetic process"/>
    <property type="evidence" value="ECO:0007669"/>
    <property type="project" value="TreeGrafter"/>
</dbReference>
<evidence type="ECO:0000256" key="3">
    <source>
        <dbReference type="ARBA" id="ARBA00022679"/>
    </source>
</evidence>
<keyword evidence="5 10" id="KW-0276">Fatty acid metabolism</keyword>
<keyword evidence="4 10" id="KW-0812">Transmembrane</keyword>
<feature type="transmembrane region" description="Helical" evidence="10">
    <location>
        <begin position="200"/>
        <end position="221"/>
    </location>
</feature>
<dbReference type="EC" id="2.3.1.199" evidence="10"/>
<evidence type="ECO:0000256" key="1">
    <source>
        <dbReference type="ARBA" id="ARBA00004141"/>
    </source>
</evidence>
<protein>
    <recommendedName>
        <fullName evidence="10">Elongation of very long chain fatty acids protein</fullName>
        <ecNumber evidence="10">2.3.1.199</ecNumber>
    </recommendedName>
    <alternativeName>
        <fullName evidence="10">Very-long-chain 3-oxoacyl-CoA synthase</fullName>
    </alternativeName>
</protein>